<dbReference type="Proteomes" id="UP000467636">
    <property type="component" value="Chromosome"/>
</dbReference>
<sequence length="273" mass="29012">MIDPPSTPVPPAHPALRRLRLEEAAGLCRILWHVVISRRDVLKLAATAPAAVGLGAAASALLAATAQAAPLGILLDYAAGVLSADEIRAAGALGAIRYVSDRRPGADWMLGKPMQPAEAHDLHENGLNIVSCYQYGKQATADWLGGQDAGVEHARRGAELHSAAGGPDTAPIYASIDDDPTYEQYQAQVAPYLRGWESVIGHQRTGVYANSKTIEWAVQDGLGSCFWQHNWGSPGGVAHPAANLHQVEVDKRKVGDVGVDINEILTPEFGQWA</sequence>
<dbReference type="InterPro" id="IPR017853">
    <property type="entry name" value="GH"/>
</dbReference>
<evidence type="ECO:0000259" key="1">
    <source>
        <dbReference type="Pfam" id="PF08924"/>
    </source>
</evidence>
<protein>
    <submittedName>
        <fullName evidence="2">Peptidoglycan hydrolase</fullName>
    </submittedName>
</protein>
<proteinExistence type="predicted"/>
<feature type="domain" description="Rv2525c-like glycoside hydrolase-like" evidence="1">
    <location>
        <begin position="86"/>
        <end position="263"/>
    </location>
</feature>
<dbReference type="Pfam" id="PF08924">
    <property type="entry name" value="Rv2525c_GlyHyd-like"/>
    <property type="match status" value="1"/>
</dbReference>
<dbReference type="GO" id="GO:0016787">
    <property type="term" value="F:hydrolase activity"/>
    <property type="evidence" value="ECO:0007669"/>
    <property type="project" value="UniProtKB-KW"/>
</dbReference>
<dbReference type="SUPFAM" id="SSF51445">
    <property type="entry name" value="(Trans)glycosidases"/>
    <property type="match status" value="1"/>
</dbReference>
<keyword evidence="2" id="KW-0378">Hydrolase</keyword>
<dbReference type="InterPro" id="IPR006311">
    <property type="entry name" value="TAT_signal"/>
</dbReference>
<keyword evidence="3" id="KW-1185">Reference proteome</keyword>
<accession>A0AAD1MIP1</accession>
<gene>
    <name evidence="2" type="ORF">MTER_27760</name>
</gene>
<dbReference type="EMBL" id="AP022564">
    <property type="protein sequence ID" value="BBX23365.1"/>
    <property type="molecule type" value="Genomic_DNA"/>
</dbReference>
<reference evidence="2 3" key="1">
    <citation type="journal article" date="2019" name="Emerg. Microbes Infect.">
        <title>Comprehensive subspecies identification of 175 nontuberculous mycobacteria species based on 7547 genomic profiles.</title>
        <authorList>
            <person name="Matsumoto Y."/>
            <person name="Kinjo T."/>
            <person name="Motooka D."/>
            <person name="Nabeya D."/>
            <person name="Jung N."/>
            <person name="Uechi K."/>
            <person name="Horii T."/>
            <person name="Iida T."/>
            <person name="Fujita J."/>
            <person name="Nakamura S."/>
        </authorList>
    </citation>
    <scope>NUCLEOTIDE SEQUENCE [LARGE SCALE GENOMIC DNA]</scope>
    <source>
        <strain evidence="2 3">JCM 12143</strain>
    </source>
</reference>
<dbReference type="AlphaFoldDB" id="A0AAD1MIP1"/>
<organism evidence="2 3">
    <name type="scientific">Mycolicibacter terrae</name>
    <dbReference type="NCBI Taxonomy" id="1788"/>
    <lineage>
        <taxon>Bacteria</taxon>
        <taxon>Bacillati</taxon>
        <taxon>Actinomycetota</taxon>
        <taxon>Actinomycetes</taxon>
        <taxon>Mycobacteriales</taxon>
        <taxon>Mycobacteriaceae</taxon>
        <taxon>Mycolicibacter</taxon>
    </lineage>
</organism>
<name>A0AAD1MIP1_9MYCO</name>
<dbReference type="InterPro" id="IPR015020">
    <property type="entry name" value="Rv2525c-like_Glyco_Hydro-like"/>
</dbReference>
<evidence type="ECO:0000313" key="2">
    <source>
        <dbReference type="EMBL" id="BBX23365.1"/>
    </source>
</evidence>
<dbReference type="Gene3D" id="3.20.20.80">
    <property type="entry name" value="Glycosidases"/>
    <property type="match status" value="1"/>
</dbReference>
<evidence type="ECO:0000313" key="3">
    <source>
        <dbReference type="Proteomes" id="UP000467636"/>
    </source>
</evidence>
<dbReference type="PROSITE" id="PS51318">
    <property type="entry name" value="TAT"/>
    <property type="match status" value="1"/>
</dbReference>